<feature type="transmembrane region" description="Helical" evidence="1">
    <location>
        <begin position="111"/>
        <end position="132"/>
    </location>
</feature>
<proteinExistence type="predicted"/>
<protein>
    <recommendedName>
        <fullName evidence="4">Magnesium transporter</fullName>
    </recommendedName>
</protein>
<keyword evidence="1" id="KW-0472">Membrane</keyword>
<feature type="transmembrane region" description="Helical" evidence="1">
    <location>
        <begin position="80"/>
        <end position="99"/>
    </location>
</feature>
<dbReference type="EMBL" id="JAPFRD010000010">
    <property type="protein sequence ID" value="MCW8108599.1"/>
    <property type="molecule type" value="Genomic_DNA"/>
</dbReference>
<dbReference type="Proteomes" id="UP001142810">
    <property type="component" value="Unassembled WGS sequence"/>
</dbReference>
<keyword evidence="3" id="KW-1185">Reference proteome</keyword>
<evidence type="ECO:0000256" key="1">
    <source>
        <dbReference type="SAM" id="Phobius"/>
    </source>
</evidence>
<reference evidence="2" key="1">
    <citation type="submission" date="2022-11" db="EMBL/GenBank/DDBJ databases">
        <title>Alteromonas sp. nov., isolated from sea water of the Qingdao.</title>
        <authorList>
            <person name="Wang Q."/>
        </authorList>
    </citation>
    <scope>NUCLEOTIDE SEQUENCE</scope>
    <source>
        <strain evidence="2">ASW11-7</strain>
    </source>
</reference>
<dbReference type="RefSeq" id="WP_265617337.1">
    <property type="nucleotide sequence ID" value="NZ_JAPFRD010000010.1"/>
</dbReference>
<evidence type="ECO:0000313" key="2">
    <source>
        <dbReference type="EMBL" id="MCW8108599.1"/>
    </source>
</evidence>
<accession>A0ABT3P769</accession>
<name>A0ABT3P769_9ALTE</name>
<evidence type="ECO:0008006" key="4">
    <source>
        <dbReference type="Google" id="ProtNLM"/>
    </source>
</evidence>
<sequence>MSHKAEHHDTLKETLVDSNHLQIAAIYDTAEDARLSAEELNHDTGIDRNQIVVIDPNDAHYSEKLEGSSRTIGKSMWNSHLLLGGIGLLAGLIAASLLVNFGPALTQQNPFFTYIALISPGLFIGLFAAGLFSLRPDRTEIIDTVRHAIKTRHYALVINLKKNQSAAKVTQVLRRKSSQVVEAIH</sequence>
<evidence type="ECO:0000313" key="3">
    <source>
        <dbReference type="Proteomes" id="UP001142810"/>
    </source>
</evidence>
<keyword evidence="1" id="KW-0812">Transmembrane</keyword>
<organism evidence="2 3">
    <name type="scientific">Alteromonas aquimaris</name>
    <dbReference type="NCBI Taxonomy" id="2998417"/>
    <lineage>
        <taxon>Bacteria</taxon>
        <taxon>Pseudomonadati</taxon>
        <taxon>Pseudomonadota</taxon>
        <taxon>Gammaproteobacteria</taxon>
        <taxon>Alteromonadales</taxon>
        <taxon>Alteromonadaceae</taxon>
        <taxon>Alteromonas/Salinimonas group</taxon>
        <taxon>Alteromonas</taxon>
    </lineage>
</organism>
<comment type="caution">
    <text evidence="2">The sequence shown here is derived from an EMBL/GenBank/DDBJ whole genome shotgun (WGS) entry which is preliminary data.</text>
</comment>
<gene>
    <name evidence="2" type="ORF">OPS25_08835</name>
</gene>
<keyword evidence="1" id="KW-1133">Transmembrane helix</keyword>